<feature type="compositionally biased region" description="Pro residues" evidence="1">
    <location>
        <begin position="751"/>
        <end position="764"/>
    </location>
</feature>
<keyword evidence="3" id="KW-1185">Reference proteome</keyword>
<feature type="compositionally biased region" description="Polar residues" evidence="1">
    <location>
        <begin position="926"/>
        <end position="936"/>
    </location>
</feature>
<dbReference type="EMBL" id="JASBNA010000003">
    <property type="protein sequence ID" value="KAK7693567.1"/>
    <property type="molecule type" value="Genomic_DNA"/>
</dbReference>
<gene>
    <name evidence="2" type="ORF">QCA50_003136</name>
</gene>
<feature type="compositionally biased region" description="Polar residues" evidence="1">
    <location>
        <begin position="802"/>
        <end position="811"/>
    </location>
</feature>
<feature type="compositionally biased region" description="Basic residues" evidence="1">
    <location>
        <begin position="1266"/>
        <end position="1275"/>
    </location>
</feature>
<reference evidence="2 3" key="1">
    <citation type="submission" date="2022-09" db="EMBL/GenBank/DDBJ databases">
        <authorList>
            <person name="Palmer J.M."/>
        </authorList>
    </citation>
    <scope>NUCLEOTIDE SEQUENCE [LARGE SCALE GENOMIC DNA]</scope>
    <source>
        <strain evidence="2 3">DSM 7382</strain>
    </source>
</reference>
<feature type="region of interest" description="Disordered" evidence="1">
    <location>
        <begin position="1"/>
        <end position="143"/>
    </location>
</feature>
<feature type="compositionally biased region" description="Polar residues" evidence="1">
    <location>
        <begin position="398"/>
        <end position="407"/>
    </location>
</feature>
<feature type="compositionally biased region" description="Low complexity" evidence="1">
    <location>
        <begin position="966"/>
        <end position="986"/>
    </location>
</feature>
<feature type="region of interest" description="Disordered" evidence="1">
    <location>
        <begin position="461"/>
        <end position="834"/>
    </location>
</feature>
<feature type="region of interest" description="Disordered" evidence="1">
    <location>
        <begin position="1251"/>
        <end position="1275"/>
    </location>
</feature>
<feature type="compositionally biased region" description="Low complexity" evidence="1">
    <location>
        <begin position="495"/>
        <end position="504"/>
    </location>
</feature>
<evidence type="ECO:0000313" key="2">
    <source>
        <dbReference type="EMBL" id="KAK7693567.1"/>
    </source>
</evidence>
<feature type="region of interest" description="Disordered" evidence="1">
    <location>
        <begin position="388"/>
        <end position="432"/>
    </location>
</feature>
<dbReference type="AlphaFoldDB" id="A0AAW0GUA1"/>
<feature type="compositionally biased region" description="Basic and acidic residues" evidence="1">
    <location>
        <begin position="598"/>
        <end position="615"/>
    </location>
</feature>
<sequence>MEVEDAFVVQDHLASNTSSPAVSEDEDAVNTESARIYFGPITSPEKKFAREHDPARRTPIRRSKRLSSAPRLLQHMDPEDSDGTPAEITSERSRSETPDAFEEPSSVLASKILRASVNPSPPPRSPSPTGFDTAIAVPNKENDIPNDSISPIFTQKALPSAPLPVQDTDPELISLPPDIDSSSSHTVTGNESIEQDLITFDTSNTVYTPPVIAPVGTPPNVRNPQAQGGLTVDDLLFSSPMKPIVSSTTPTPVLGHLQIPSTRTESMMGEVTSSVDDEQQVLQVLMGEGAEAPTTPLVDISETLASEQQPPPVIQVDGLPALDHNFLTGTLTPLRRSSRPRRSCSPLVVPLTSLSPPKSAQRAIDVSPIVVGPARRKSIKGKEREIVVVSDEAEDEPSSQPTGSTRLVPTVDGSLSRRSRSPQRRTVSSYTRLDSLSPTSAVVLSQLLPTACEDLDQDISESNARAAAESRSELPISNQLESIPESRTPPPPSSPGQGTPASPSKFPDATRTPARRVPMSQALREGTVSPQKSLALPSVSVGDSQPSPFIRLPLNDPNRSPAKRVLLPQAFPSASKPPPLRLQGSQLPTPSRPSVFRSRSEEPRPLVVSKLERSTSLEPPQRTIPKLTLGKDGFFKRPPGNSSGIPSTQRPKPLPHPIIPAHTRIPSSIPEGDENQDEGPPIAIKIYDVTPVKSSPTKSSSSLRQPTSRLETKIPRIGTKPYARPAPIRPAVTKYVKIAPKPTQPQVQPVPTKPTAPTPAPSRPEQPIRMRKATGRPIVCGSSSDDQSGTSLAGPGPGTAASRATTVSSFNAPRPEVTALKRKREDVGRASPPGVKPVVLVRRVQSTMTAARKASTPSPLRSPLKHKGVRNTGEVPKIKMRRAVGAPKTKAATPSPPHTIVEDTLSRLPAVESALLASPGPHPVSVATQEEASQPISSPPLDSSAPIPVNSPEPATITSETPSQTIPPSLIPETPLEPSEPLESSSRGVRRMTRARKMSQPPSDVFGVVETQPAAPRRRTRANFEPTIFGITASALRSITSANTQRNQDYVVKLETEVVRVDGKRPDSPTTKVKTSLERQKEERVMQRSQRAERRARRSGDPDATADSIADTTVDTIDLGEGDIDAVNMDIEQDVDGMPVKHRRGPGDEEDYETPARPERVIKRGRMEEQQGDEMNEKRVKWDRGLATTVYLDDGLPNPSRKHREEFMKRGCLAPTAKTLRLDNMGNVLNAAVPLTGLVAENIVVKKFVYDDDLPPEPVPAPAKATRSKSKKAKS</sequence>
<feature type="compositionally biased region" description="Basic residues" evidence="1">
    <location>
        <begin position="988"/>
        <end position="997"/>
    </location>
</feature>
<feature type="compositionally biased region" description="Basic and acidic residues" evidence="1">
    <location>
        <begin position="1075"/>
        <end position="1101"/>
    </location>
</feature>
<comment type="caution">
    <text evidence="2">The sequence shown here is derived from an EMBL/GenBank/DDBJ whole genome shotgun (WGS) entry which is preliminary data.</text>
</comment>
<evidence type="ECO:0000256" key="1">
    <source>
        <dbReference type="SAM" id="MobiDB-lite"/>
    </source>
</evidence>
<name>A0AAW0GUA1_9APHY</name>
<feature type="region of interest" description="Disordered" evidence="1">
    <location>
        <begin position="847"/>
        <end position="1021"/>
    </location>
</feature>
<organism evidence="2 3">
    <name type="scientific">Cerrena zonata</name>
    <dbReference type="NCBI Taxonomy" id="2478898"/>
    <lineage>
        <taxon>Eukaryota</taxon>
        <taxon>Fungi</taxon>
        <taxon>Dikarya</taxon>
        <taxon>Basidiomycota</taxon>
        <taxon>Agaricomycotina</taxon>
        <taxon>Agaricomycetes</taxon>
        <taxon>Polyporales</taxon>
        <taxon>Cerrenaceae</taxon>
        <taxon>Cerrena</taxon>
    </lineage>
</organism>
<feature type="region of interest" description="Disordered" evidence="1">
    <location>
        <begin position="1062"/>
        <end position="1112"/>
    </location>
</feature>
<dbReference type="Proteomes" id="UP001385951">
    <property type="component" value="Unassembled WGS sequence"/>
</dbReference>
<accession>A0AAW0GUA1</accession>
<proteinExistence type="predicted"/>
<feature type="compositionally biased region" description="Polar residues" evidence="1">
    <location>
        <begin position="847"/>
        <end position="859"/>
    </location>
</feature>
<feature type="compositionally biased region" description="Low complexity" evidence="1">
    <location>
        <begin position="689"/>
        <end position="702"/>
    </location>
</feature>
<evidence type="ECO:0000313" key="3">
    <source>
        <dbReference type="Proteomes" id="UP001385951"/>
    </source>
</evidence>
<feature type="compositionally biased region" description="Polar residues" evidence="1">
    <location>
        <begin position="781"/>
        <end position="791"/>
    </location>
</feature>
<feature type="compositionally biased region" description="Basic and acidic residues" evidence="1">
    <location>
        <begin position="44"/>
        <end position="56"/>
    </location>
</feature>
<feature type="compositionally biased region" description="Polar residues" evidence="1">
    <location>
        <begin position="640"/>
        <end position="650"/>
    </location>
</feature>
<protein>
    <submittedName>
        <fullName evidence="2">Uncharacterized protein</fullName>
    </submittedName>
</protein>
<feature type="compositionally biased region" description="Low complexity" evidence="1">
    <location>
        <begin position="739"/>
        <end position="750"/>
    </location>
</feature>